<reference evidence="2" key="1">
    <citation type="submission" date="2014-11" db="EMBL/GenBank/DDBJ databases">
        <authorList>
            <person name="Amaro Gonzalez C."/>
        </authorList>
    </citation>
    <scope>NUCLEOTIDE SEQUENCE</scope>
</reference>
<feature type="region of interest" description="Disordered" evidence="1">
    <location>
        <begin position="1"/>
        <end position="22"/>
    </location>
</feature>
<protein>
    <submittedName>
        <fullName evidence="2">Uncharacterized protein</fullName>
    </submittedName>
</protein>
<evidence type="ECO:0000313" key="2">
    <source>
        <dbReference type="EMBL" id="JAH79991.1"/>
    </source>
</evidence>
<evidence type="ECO:0000256" key="1">
    <source>
        <dbReference type="SAM" id="MobiDB-lite"/>
    </source>
</evidence>
<dbReference type="AlphaFoldDB" id="A0A0E9VPN3"/>
<organism evidence="2">
    <name type="scientific">Anguilla anguilla</name>
    <name type="common">European freshwater eel</name>
    <name type="synonym">Muraena anguilla</name>
    <dbReference type="NCBI Taxonomy" id="7936"/>
    <lineage>
        <taxon>Eukaryota</taxon>
        <taxon>Metazoa</taxon>
        <taxon>Chordata</taxon>
        <taxon>Craniata</taxon>
        <taxon>Vertebrata</taxon>
        <taxon>Euteleostomi</taxon>
        <taxon>Actinopterygii</taxon>
        <taxon>Neopterygii</taxon>
        <taxon>Teleostei</taxon>
        <taxon>Anguilliformes</taxon>
        <taxon>Anguillidae</taxon>
        <taxon>Anguilla</taxon>
    </lineage>
</organism>
<sequence length="22" mass="2581">MDFPYSTKPPYHKKQIHSDSCA</sequence>
<reference evidence="2" key="2">
    <citation type="journal article" date="2015" name="Fish Shellfish Immunol.">
        <title>Early steps in the European eel (Anguilla anguilla)-Vibrio vulnificus interaction in the gills: Role of the RtxA13 toxin.</title>
        <authorList>
            <person name="Callol A."/>
            <person name="Pajuelo D."/>
            <person name="Ebbesson L."/>
            <person name="Teles M."/>
            <person name="MacKenzie S."/>
            <person name="Amaro C."/>
        </authorList>
    </citation>
    <scope>NUCLEOTIDE SEQUENCE</scope>
</reference>
<dbReference type="EMBL" id="GBXM01028586">
    <property type="protein sequence ID" value="JAH79991.1"/>
    <property type="molecule type" value="Transcribed_RNA"/>
</dbReference>
<accession>A0A0E9VPN3</accession>
<proteinExistence type="predicted"/>
<name>A0A0E9VPN3_ANGAN</name>